<name>A0A1L5BW67_9CRUS</name>
<dbReference type="InterPro" id="IPR050175">
    <property type="entry name" value="Complex_I_Subunit_2"/>
</dbReference>
<gene>
    <name evidence="20" type="primary">ND2</name>
</gene>
<feature type="transmembrane region" description="Helical" evidence="18">
    <location>
        <begin position="266"/>
        <end position="292"/>
    </location>
</feature>
<evidence type="ECO:0000259" key="19">
    <source>
        <dbReference type="Pfam" id="PF00361"/>
    </source>
</evidence>
<keyword evidence="12 18" id="KW-1133">Transmembrane helix</keyword>
<keyword evidence="11 18" id="KW-0249">Electron transport</keyword>
<dbReference type="PANTHER" id="PTHR46552:SF1">
    <property type="entry name" value="NADH-UBIQUINONE OXIDOREDUCTASE CHAIN 2"/>
    <property type="match status" value="1"/>
</dbReference>
<evidence type="ECO:0000256" key="17">
    <source>
        <dbReference type="ARBA" id="ARBA00049551"/>
    </source>
</evidence>
<dbReference type="AlphaFoldDB" id="A0A1L5BW67"/>
<evidence type="ECO:0000256" key="5">
    <source>
        <dbReference type="ARBA" id="ARBA00021008"/>
    </source>
</evidence>
<evidence type="ECO:0000256" key="9">
    <source>
        <dbReference type="ARBA" id="ARBA00022792"/>
    </source>
</evidence>
<feature type="transmembrane region" description="Helical" evidence="18">
    <location>
        <begin position="111"/>
        <end position="133"/>
    </location>
</feature>
<dbReference type="GO" id="GO:0005743">
    <property type="term" value="C:mitochondrial inner membrane"/>
    <property type="evidence" value="ECO:0007669"/>
    <property type="project" value="UniProtKB-SubCell"/>
</dbReference>
<feature type="transmembrane region" description="Helical" evidence="18">
    <location>
        <begin position="304"/>
        <end position="326"/>
    </location>
</feature>
<evidence type="ECO:0000256" key="10">
    <source>
        <dbReference type="ARBA" id="ARBA00022967"/>
    </source>
</evidence>
<evidence type="ECO:0000256" key="13">
    <source>
        <dbReference type="ARBA" id="ARBA00023027"/>
    </source>
</evidence>
<keyword evidence="8 18" id="KW-0812">Transmembrane</keyword>
<dbReference type="InterPro" id="IPR003917">
    <property type="entry name" value="NADH_UbQ_OxRdtase_chain2"/>
</dbReference>
<evidence type="ECO:0000256" key="1">
    <source>
        <dbReference type="ARBA" id="ARBA00003257"/>
    </source>
</evidence>
<dbReference type="GO" id="GO:0006120">
    <property type="term" value="P:mitochondrial electron transport, NADH to ubiquinone"/>
    <property type="evidence" value="ECO:0007669"/>
    <property type="project" value="InterPro"/>
</dbReference>
<evidence type="ECO:0000256" key="7">
    <source>
        <dbReference type="ARBA" id="ARBA00022660"/>
    </source>
</evidence>
<comment type="catalytic activity">
    <reaction evidence="17 18">
        <text>a ubiquinone + NADH + 5 H(+)(in) = a ubiquinol + NAD(+) + 4 H(+)(out)</text>
        <dbReference type="Rhea" id="RHEA:29091"/>
        <dbReference type="Rhea" id="RHEA-COMP:9565"/>
        <dbReference type="Rhea" id="RHEA-COMP:9566"/>
        <dbReference type="ChEBI" id="CHEBI:15378"/>
        <dbReference type="ChEBI" id="CHEBI:16389"/>
        <dbReference type="ChEBI" id="CHEBI:17976"/>
        <dbReference type="ChEBI" id="CHEBI:57540"/>
        <dbReference type="ChEBI" id="CHEBI:57945"/>
        <dbReference type="EC" id="7.1.1.2"/>
    </reaction>
</comment>
<keyword evidence="13 18" id="KW-0520">NAD</keyword>
<evidence type="ECO:0000256" key="3">
    <source>
        <dbReference type="ARBA" id="ARBA00007012"/>
    </source>
</evidence>
<evidence type="ECO:0000256" key="14">
    <source>
        <dbReference type="ARBA" id="ARBA00023075"/>
    </source>
</evidence>
<dbReference type="SMR" id="A0A1L5BW67"/>
<reference evidence="20" key="1">
    <citation type="journal article" date="2016" name="BMC Genomics">
        <title>Evolution of mitochondrial genomes in Baikalian amphipods.</title>
        <authorList>
            <person name="Romanova E.V."/>
            <person name="Aleoshin V.V."/>
            <person name="Kamaltynov R.M."/>
            <person name="Mikhailov K.V."/>
            <person name="Logacheva M.D."/>
            <person name="Sirotinina E.A."/>
            <person name="Gornov A.Y."/>
            <person name="Anikin A.S."/>
            <person name="Sherbakov D.Y."/>
        </authorList>
    </citation>
    <scope>NUCLEOTIDE SEQUENCE</scope>
</reference>
<evidence type="ECO:0000256" key="4">
    <source>
        <dbReference type="ARBA" id="ARBA00012944"/>
    </source>
</evidence>
<comment type="similarity">
    <text evidence="3 18">Belongs to the complex I subunit 2 family.</text>
</comment>
<dbReference type="Pfam" id="PF00361">
    <property type="entry name" value="Proton_antipo_M"/>
    <property type="match status" value="2"/>
</dbReference>
<feature type="transmembrane region" description="Helical" evidence="18">
    <location>
        <begin position="230"/>
        <end position="254"/>
    </location>
</feature>
<protein>
    <recommendedName>
        <fullName evidence="5 18">NADH-ubiquinone oxidoreductase chain 2</fullName>
        <ecNumber evidence="4 18">7.1.1.2</ecNumber>
    </recommendedName>
</protein>
<dbReference type="PRINTS" id="PR01436">
    <property type="entry name" value="NADHDHGNASE2"/>
</dbReference>
<evidence type="ECO:0000256" key="15">
    <source>
        <dbReference type="ARBA" id="ARBA00023128"/>
    </source>
</evidence>
<evidence type="ECO:0000256" key="12">
    <source>
        <dbReference type="ARBA" id="ARBA00022989"/>
    </source>
</evidence>
<keyword evidence="15 18" id="KW-0496">Mitochondrion</keyword>
<dbReference type="GO" id="GO:0008137">
    <property type="term" value="F:NADH dehydrogenase (ubiquinone) activity"/>
    <property type="evidence" value="ECO:0007669"/>
    <property type="project" value="UniProtKB-EC"/>
</dbReference>
<feature type="domain" description="NADH:quinone oxidoreductase/Mrp antiporter transmembrane" evidence="19">
    <location>
        <begin position="85"/>
        <end position="269"/>
    </location>
</feature>
<feature type="transmembrane region" description="Helical" evidence="18">
    <location>
        <begin position="191"/>
        <end position="209"/>
    </location>
</feature>
<dbReference type="EC" id="7.1.1.2" evidence="4 18"/>
<proteinExistence type="inferred from homology"/>
<comment type="subcellular location">
    <subcellularLocation>
        <location evidence="2 18">Mitochondrion inner membrane</location>
        <topology evidence="2 18">Multi-pass membrane protein</topology>
    </subcellularLocation>
</comment>
<feature type="transmembrane region" description="Helical" evidence="18">
    <location>
        <begin position="168"/>
        <end position="185"/>
    </location>
</feature>
<keyword evidence="14 18" id="KW-0830">Ubiquinone</keyword>
<keyword evidence="9 18" id="KW-0999">Mitochondrion inner membrane</keyword>
<comment type="function">
    <text evidence="18">Core subunit of the mitochondrial membrane respiratory chain NADH dehydrogenase (Complex I) which catalyzes electron transfer from NADH through the respiratory chain, using ubiquinone as an electron acceptor. Essential for the catalytic activity and assembly of complex I.</text>
</comment>
<feature type="transmembrane region" description="Helical" evidence="18">
    <location>
        <begin position="139"/>
        <end position="161"/>
    </location>
</feature>
<dbReference type="InterPro" id="IPR001750">
    <property type="entry name" value="ND/Mrp_TM"/>
</dbReference>
<evidence type="ECO:0000256" key="18">
    <source>
        <dbReference type="RuleBase" id="RU003403"/>
    </source>
</evidence>
<dbReference type="PANTHER" id="PTHR46552">
    <property type="entry name" value="NADH-UBIQUINONE OXIDOREDUCTASE CHAIN 2"/>
    <property type="match status" value="1"/>
</dbReference>
<keyword evidence="10 18" id="KW-1278">Translocase</keyword>
<evidence type="ECO:0000256" key="8">
    <source>
        <dbReference type="ARBA" id="ARBA00022692"/>
    </source>
</evidence>
<evidence type="ECO:0000256" key="16">
    <source>
        <dbReference type="ARBA" id="ARBA00023136"/>
    </source>
</evidence>
<evidence type="ECO:0000256" key="2">
    <source>
        <dbReference type="ARBA" id="ARBA00004448"/>
    </source>
</evidence>
<keyword evidence="7 18" id="KW-0679">Respiratory chain</keyword>
<evidence type="ECO:0000313" key="20">
    <source>
        <dbReference type="EMBL" id="APL97209.1"/>
    </source>
</evidence>
<keyword evidence="16 18" id="KW-0472">Membrane</keyword>
<keyword evidence="6" id="KW-0813">Transport</keyword>
<dbReference type="EMBL" id="KX341962">
    <property type="protein sequence ID" value="APL97209.1"/>
    <property type="molecule type" value="Genomic_DNA"/>
</dbReference>
<sequence length="327" mass="35976">MSMHPAQALFYLTLFTSVAITTSSNSWFIAWLGLELNLLAFIPLTLNKKNKYSVESALKYFLIQSVSSVFIIMASSMGAGHDFSIVLLLMLLMKSGAAPSHQWMPAMVDGLSWPIFTVLMTLQKTNPLIMIFFLSKTAFIYWITIGYILMSALIGALGGLTQTSMRKIIAYSSIAHLAWMLAALMHTSWLWTSYFIVYTFVIMSVTLLLHHTQTSTLNHVAIANKSYLALITAVSILSLGGLPPFTGFLCKLLVVQYLVSTPENFILAPLLASAYISLFFYARVLLASLILASSSQGLLTKFKFTNSSLLIANMVALLAPTIAVVLL</sequence>
<organism evidence="20">
    <name type="scientific">Acanthogammarus victorii</name>
    <dbReference type="NCBI Taxonomy" id="65437"/>
    <lineage>
        <taxon>Eukaryota</taxon>
        <taxon>Metazoa</taxon>
        <taxon>Ecdysozoa</taxon>
        <taxon>Arthropoda</taxon>
        <taxon>Crustacea</taxon>
        <taxon>Multicrustacea</taxon>
        <taxon>Malacostraca</taxon>
        <taxon>Eumalacostraca</taxon>
        <taxon>Peracarida</taxon>
        <taxon>Amphipoda</taxon>
        <taxon>Senticaudata</taxon>
        <taxon>Gammarida</taxon>
        <taxon>Gammaridira</taxon>
        <taxon>Gammaroidea</taxon>
        <taxon>Acanthogammaridae</taxon>
        <taxon>Acanthogammarinae</taxon>
        <taxon>Acanthogammarus</taxon>
    </lineage>
</organism>
<geneLocation type="mitochondrion" evidence="20"/>
<evidence type="ECO:0000256" key="11">
    <source>
        <dbReference type="ARBA" id="ARBA00022982"/>
    </source>
</evidence>
<feature type="domain" description="NADH:quinone oxidoreductase/Mrp antiporter transmembrane" evidence="19">
    <location>
        <begin position="24"/>
        <end position="76"/>
    </location>
</feature>
<accession>A0A1L5BW67</accession>
<evidence type="ECO:0000256" key="6">
    <source>
        <dbReference type="ARBA" id="ARBA00022448"/>
    </source>
</evidence>
<comment type="function">
    <text evidence="1">Core subunit of the mitochondrial membrane respiratory chain NADH dehydrogenase (Complex I) that is believed to belong to the minimal assembly required for catalysis. Complex I functions in the transfer of electrons from NADH to the respiratory chain. The immediate electron acceptor for the enzyme is believed to be ubiquinone.</text>
</comment>